<comment type="caution">
    <text evidence="1">The sequence shown here is derived from an EMBL/GenBank/DDBJ whole genome shotgun (WGS) entry which is preliminary data.</text>
</comment>
<protein>
    <submittedName>
        <fullName evidence="1">Phage tail protein</fullName>
    </submittedName>
</protein>
<proteinExistence type="predicted"/>
<dbReference type="RefSeq" id="WP_110912883.1">
    <property type="nucleotide sequence ID" value="NZ_NKUF01000006.1"/>
</dbReference>
<dbReference type="EMBL" id="NKUF01000006">
    <property type="protein sequence ID" value="PYD63984.1"/>
    <property type="molecule type" value="Genomic_DNA"/>
</dbReference>
<name>A0A318PVE0_9PROT</name>
<dbReference type="Pfam" id="PF10076">
    <property type="entry name" value="Phage_Mu_Gp48"/>
    <property type="match status" value="1"/>
</dbReference>
<dbReference type="Proteomes" id="UP000248301">
    <property type="component" value="Unassembled WGS sequence"/>
</dbReference>
<sequence>MAAPTYSVADFRTALLNLLPRGRIWSRDPDAMPYQLAAVWAPTFQRAAQAAGNLIADAFPASTVNLLPEWEATLGLPDPCAGESPTIELRRNQVVARLTDNGGASVPYFVQFAATLGYAITITQFAPARFGMARFGDLYYGAPWAYVWQVNAPAVTISSARFGEAQFGDRYRTWGNLVLECEIKARAPAHTTVLFNYSGEQ</sequence>
<evidence type="ECO:0000313" key="2">
    <source>
        <dbReference type="Proteomes" id="UP000248301"/>
    </source>
</evidence>
<accession>A0A318PVE0</accession>
<evidence type="ECO:0000313" key="1">
    <source>
        <dbReference type="EMBL" id="PYD63984.1"/>
    </source>
</evidence>
<gene>
    <name evidence="1" type="ORF">CFR72_04680</name>
</gene>
<organism evidence="1 2">
    <name type="scientific">Gluconacetobacter entanii</name>
    <dbReference type="NCBI Taxonomy" id="108528"/>
    <lineage>
        <taxon>Bacteria</taxon>
        <taxon>Pseudomonadati</taxon>
        <taxon>Pseudomonadota</taxon>
        <taxon>Alphaproteobacteria</taxon>
        <taxon>Acetobacterales</taxon>
        <taxon>Acetobacteraceae</taxon>
        <taxon>Gluconacetobacter</taxon>
    </lineage>
</organism>
<dbReference type="AlphaFoldDB" id="A0A318PVE0"/>
<dbReference type="InterPro" id="IPR018755">
    <property type="entry name" value="Phage_Mu_Gp48"/>
</dbReference>
<reference evidence="1 2" key="1">
    <citation type="submission" date="2017-07" db="EMBL/GenBank/DDBJ databases">
        <title>A draft genome sequence of Gluconacetobacter entanii LTH 4560.</title>
        <authorList>
            <person name="Skraban J."/>
            <person name="Cleenwerck I."/>
            <person name="Vandamme P."/>
            <person name="Trcek J."/>
        </authorList>
    </citation>
    <scope>NUCLEOTIDE SEQUENCE [LARGE SCALE GENOMIC DNA]</scope>
    <source>
        <strain evidence="1 2">LTH 4560</strain>
    </source>
</reference>
<dbReference type="OrthoDB" id="6592844at2"/>